<evidence type="ECO:0000256" key="8">
    <source>
        <dbReference type="RuleBase" id="RU003660"/>
    </source>
</evidence>
<dbReference type="InterPro" id="IPR047863">
    <property type="entry name" value="Ribosomal_uS8_CS"/>
</dbReference>
<dbReference type="HAMAP" id="MF_01302_B">
    <property type="entry name" value="Ribosomal_uS8_B"/>
    <property type="match status" value="1"/>
</dbReference>
<evidence type="ECO:0000256" key="5">
    <source>
        <dbReference type="ARBA" id="ARBA00023274"/>
    </source>
</evidence>
<name>A0A6N9TJ90_DISTH</name>
<dbReference type="SUPFAM" id="SSF56047">
    <property type="entry name" value="Ribosomal protein S8"/>
    <property type="match status" value="1"/>
</dbReference>
<comment type="function">
    <text evidence="7">One of the primary rRNA binding proteins, it binds directly to 16S rRNA central domain where it helps coordinate assembly of the platform of the 30S subunit.</text>
</comment>
<comment type="subunit">
    <text evidence="7">Part of the 30S ribosomal subunit. Contacts proteins S5 and S12.</text>
</comment>
<dbReference type="GO" id="GO:0019843">
    <property type="term" value="F:rRNA binding"/>
    <property type="evidence" value="ECO:0007669"/>
    <property type="project" value="UniProtKB-UniRule"/>
</dbReference>
<organism evidence="9 10">
    <name type="scientific">Dissulfurirhabdus thermomarina</name>
    <dbReference type="NCBI Taxonomy" id="1765737"/>
    <lineage>
        <taxon>Bacteria</taxon>
        <taxon>Deltaproteobacteria</taxon>
        <taxon>Dissulfurirhabdaceae</taxon>
        <taxon>Dissulfurirhabdus</taxon>
    </lineage>
</organism>
<evidence type="ECO:0000256" key="1">
    <source>
        <dbReference type="ARBA" id="ARBA00006471"/>
    </source>
</evidence>
<reference evidence="9 10" key="1">
    <citation type="submission" date="2020-02" db="EMBL/GenBank/DDBJ databases">
        <title>Comparative genomics of sulfur disproportionating microorganisms.</title>
        <authorList>
            <person name="Ward L.M."/>
            <person name="Bertran E."/>
            <person name="Johnston D.T."/>
        </authorList>
    </citation>
    <scope>NUCLEOTIDE SEQUENCE [LARGE SCALE GENOMIC DNA]</scope>
    <source>
        <strain evidence="9 10">DSM 100025</strain>
    </source>
</reference>
<sequence>MSMTDPIADMLTRIRNAAGSRHDRVDIPASGTKIELARLMKELGYIANYKVIKDNKQGVLRVYLKYAGGRSVIHGLKRLSTPGRRLYCGKDELPRINHGLGVAIVSTSKGMLTDAQARREGVGGEVMCAIW</sequence>
<dbReference type="GO" id="GO:0005840">
    <property type="term" value="C:ribosome"/>
    <property type="evidence" value="ECO:0007669"/>
    <property type="project" value="UniProtKB-KW"/>
</dbReference>
<dbReference type="NCBIfam" id="NF001109">
    <property type="entry name" value="PRK00136.1"/>
    <property type="match status" value="1"/>
</dbReference>
<dbReference type="InterPro" id="IPR035987">
    <property type="entry name" value="Ribosomal_uS8_sf"/>
</dbReference>
<keyword evidence="5 7" id="KW-0687">Ribonucleoprotein</keyword>
<evidence type="ECO:0000256" key="7">
    <source>
        <dbReference type="HAMAP-Rule" id="MF_01302"/>
    </source>
</evidence>
<keyword evidence="4 7" id="KW-0689">Ribosomal protein</keyword>
<comment type="caution">
    <text evidence="9">The sequence shown here is derived from an EMBL/GenBank/DDBJ whole genome shotgun (WGS) entry which is preliminary data.</text>
</comment>
<dbReference type="FunFam" id="3.30.1370.30:FF:000002">
    <property type="entry name" value="30S ribosomal protein S8"/>
    <property type="match status" value="1"/>
</dbReference>
<evidence type="ECO:0000256" key="4">
    <source>
        <dbReference type="ARBA" id="ARBA00022980"/>
    </source>
</evidence>
<evidence type="ECO:0000256" key="3">
    <source>
        <dbReference type="ARBA" id="ARBA00022884"/>
    </source>
</evidence>
<dbReference type="Gene3D" id="3.30.1370.30">
    <property type="match status" value="1"/>
</dbReference>
<dbReference type="InterPro" id="IPR000630">
    <property type="entry name" value="Ribosomal_uS8"/>
</dbReference>
<keyword evidence="2 7" id="KW-0699">rRNA-binding</keyword>
<evidence type="ECO:0000256" key="2">
    <source>
        <dbReference type="ARBA" id="ARBA00022730"/>
    </source>
</evidence>
<dbReference type="GO" id="GO:0003735">
    <property type="term" value="F:structural constituent of ribosome"/>
    <property type="evidence" value="ECO:0007669"/>
    <property type="project" value="InterPro"/>
</dbReference>
<evidence type="ECO:0000313" key="9">
    <source>
        <dbReference type="EMBL" id="NDY41322.1"/>
    </source>
</evidence>
<keyword evidence="3 7" id="KW-0694">RNA-binding</keyword>
<dbReference type="Proteomes" id="UP000469346">
    <property type="component" value="Unassembled WGS sequence"/>
</dbReference>
<comment type="similarity">
    <text evidence="1 7 8">Belongs to the universal ribosomal protein uS8 family.</text>
</comment>
<evidence type="ECO:0000313" key="10">
    <source>
        <dbReference type="Proteomes" id="UP000469346"/>
    </source>
</evidence>
<protein>
    <recommendedName>
        <fullName evidence="6 7">Small ribosomal subunit protein uS8</fullName>
    </recommendedName>
</protein>
<gene>
    <name evidence="7 9" type="primary">rpsH</name>
    <name evidence="9" type="ORF">G3N55_00460</name>
</gene>
<dbReference type="EMBL" id="JAAGRR010000002">
    <property type="protein sequence ID" value="NDY41322.1"/>
    <property type="molecule type" value="Genomic_DNA"/>
</dbReference>
<dbReference type="PROSITE" id="PS00053">
    <property type="entry name" value="RIBOSOMAL_S8"/>
    <property type="match status" value="1"/>
</dbReference>
<dbReference type="Pfam" id="PF00410">
    <property type="entry name" value="Ribosomal_S8"/>
    <property type="match status" value="1"/>
</dbReference>
<proteinExistence type="inferred from homology"/>
<dbReference type="AlphaFoldDB" id="A0A6N9TJ90"/>
<dbReference type="PANTHER" id="PTHR11758">
    <property type="entry name" value="40S RIBOSOMAL PROTEIN S15A"/>
    <property type="match status" value="1"/>
</dbReference>
<dbReference type="GO" id="GO:0005737">
    <property type="term" value="C:cytoplasm"/>
    <property type="evidence" value="ECO:0007669"/>
    <property type="project" value="UniProtKB-ARBA"/>
</dbReference>
<keyword evidence="10" id="KW-1185">Reference proteome</keyword>
<dbReference type="GO" id="GO:1990904">
    <property type="term" value="C:ribonucleoprotein complex"/>
    <property type="evidence" value="ECO:0007669"/>
    <property type="project" value="UniProtKB-KW"/>
</dbReference>
<dbReference type="GO" id="GO:0006412">
    <property type="term" value="P:translation"/>
    <property type="evidence" value="ECO:0007669"/>
    <property type="project" value="UniProtKB-UniRule"/>
</dbReference>
<dbReference type="FunFam" id="3.30.1490.10:FF:000001">
    <property type="entry name" value="30S ribosomal protein S8"/>
    <property type="match status" value="1"/>
</dbReference>
<accession>A0A6N9TJ90</accession>
<dbReference type="RefSeq" id="WP_163297482.1">
    <property type="nucleotide sequence ID" value="NZ_JAAGRR010000002.1"/>
</dbReference>
<dbReference type="Gene3D" id="3.30.1490.10">
    <property type="match status" value="1"/>
</dbReference>
<evidence type="ECO:0000256" key="6">
    <source>
        <dbReference type="ARBA" id="ARBA00035258"/>
    </source>
</evidence>